<feature type="compositionally biased region" description="Polar residues" evidence="5">
    <location>
        <begin position="572"/>
        <end position="588"/>
    </location>
</feature>
<dbReference type="GO" id="GO:0016020">
    <property type="term" value="C:membrane"/>
    <property type="evidence" value="ECO:0007669"/>
    <property type="project" value="TreeGrafter"/>
</dbReference>
<feature type="compositionally biased region" description="Low complexity" evidence="5">
    <location>
        <begin position="73"/>
        <end position="88"/>
    </location>
</feature>
<sequence>MASFTQEEIDLIKARGNQYCSAVWLGLYDPKLTPFPDTKDEHKIRDFMITKYEKKRFYIDPSVALKIMSSTQDSASSSAASTPGSDSAGRGGAGSLAHNHTTTTTSSVSRPSVPASQSLGSVSSSGSSLSGMTSPPLNNNNNNNNNKLPGPRPSASLDLLADLGQSNPGDPFASPTGKQPPSAPLSQPSFANFENANIFTNNAMGYLGQQGIWSQGIGSQGIGSQGIGSQSIGVAQGIGSHSIGSQGDWVICIGSTGFGLTGGQVYFSPQKTRTKPLTPTPLLPPPPHPHPPSPPAPCAHPSPYLAWDDLEGEEVNAGTPLIPMAESFVSLSGTTNRTSAPAPATPVFASGVSAQFVFPANPGSGADTPHTPVTPAITNRPIGRGESPTPSPPAASPLLGSIPSSSACRKPEPYSRPHYAFLFPSLTRTCSLPGSGGALGVSHNSPDLKSGGRASPRTMALLFSSMGRRGSPQPRGSYQSLGECVGSGEDEEHLLDDLETQGDVLPHPSSPPIPIAKSLLHRHCSSPLSSSCPTRASPLTNTPTPLHLPATNTAWGLSGRGEGGGLSASASMTPTNANLAGATATSSRPTPPGPHLTFSSNPLTPLTPNSSSTPTPNAPTNAAAAAPPHPTGKTSLDRYAALKDLDDELKTIKENETFNGGVTWPVPNGAGPQHQHPPPTSTSTSSSTPNTSTSNSVFGSSTMNGAAFGSPPTGVFGGGVNGGGPGMGTPPTAPSPWQNFSGANPFSGVNNGSAWVNGGTPMATPGSTHAQQAFGTMVQPNPFGTAPDPHFNQFGGGAVLNGAGPGAGGGGSWANFPPHPQQPSKMQWTAANGTPNPFMAAGSQMPSSASYNPFL</sequence>
<dbReference type="AlphaFoldDB" id="A0A8J5CVC5"/>
<evidence type="ECO:0000256" key="1">
    <source>
        <dbReference type="ARBA" id="ARBA00022723"/>
    </source>
</evidence>
<protein>
    <submittedName>
        <fullName evidence="6">Arf-GAP domain and FG repeat-containing protein 2</fullName>
    </submittedName>
</protein>
<evidence type="ECO:0000313" key="6">
    <source>
        <dbReference type="EMBL" id="KAG0722101.1"/>
    </source>
</evidence>
<proteinExistence type="predicted"/>
<gene>
    <name evidence="6" type="primary">AGFG2</name>
    <name evidence="6" type="ORF">GWK47_045095</name>
</gene>
<feature type="region of interest" description="Disordered" evidence="5">
    <location>
        <begin position="272"/>
        <end position="303"/>
    </location>
</feature>
<organism evidence="6 7">
    <name type="scientific">Chionoecetes opilio</name>
    <name type="common">Atlantic snow crab</name>
    <name type="synonym">Cancer opilio</name>
    <dbReference type="NCBI Taxonomy" id="41210"/>
    <lineage>
        <taxon>Eukaryota</taxon>
        <taxon>Metazoa</taxon>
        <taxon>Ecdysozoa</taxon>
        <taxon>Arthropoda</taxon>
        <taxon>Crustacea</taxon>
        <taxon>Multicrustacea</taxon>
        <taxon>Malacostraca</taxon>
        <taxon>Eumalacostraca</taxon>
        <taxon>Eucarida</taxon>
        <taxon>Decapoda</taxon>
        <taxon>Pleocyemata</taxon>
        <taxon>Brachyura</taxon>
        <taxon>Eubrachyura</taxon>
        <taxon>Majoidea</taxon>
        <taxon>Majidae</taxon>
        <taxon>Chionoecetes</taxon>
    </lineage>
</organism>
<feature type="region of interest" description="Disordered" evidence="5">
    <location>
        <begin position="524"/>
        <end position="635"/>
    </location>
</feature>
<feature type="compositionally biased region" description="Low complexity" evidence="5">
    <location>
        <begin position="95"/>
        <end position="146"/>
    </location>
</feature>
<dbReference type="Proteomes" id="UP000770661">
    <property type="component" value="Unassembled WGS sequence"/>
</dbReference>
<feature type="compositionally biased region" description="Low complexity" evidence="5">
    <location>
        <begin position="538"/>
        <end position="557"/>
    </location>
</feature>
<accession>A0A8J5CVC5</accession>
<evidence type="ECO:0000313" key="7">
    <source>
        <dbReference type="Proteomes" id="UP000770661"/>
    </source>
</evidence>
<dbReference type="InterPro" id="IPR052248">
    <property type="entry name" value="Arf-GAP_FG-repeat_protein"/>
</dbReference>
<keyword evidence="3" id="KW-0863">Zinc-finger</keyword>
<dbReference type="GO" id="GO:0008270">
    <property type="term" value="F:zinc ion binding"/>
    <property type="evidence" value="ECO:0007669"/>
    <property type="project" value="UniProtKB-KW"/>
</dbReference>
<feature type="region of interest" description="Disordered" evidence="5">
    <location>
        <begin position="73"/>
        <end position="189"/>
    </location>
</feature>
<feature type="compositionally biased region" description="Gly residues" evidence="5">
    <location>
        <begin position="715"/>
        <end position="727"/>
    </location>
</feature>
<feature type="region of interest" description="Disordered" evidence="5">
    <location>
        <begin position="805"/>
        <end position="826"/>
    </location>
</feature>
<dbReference type="PANTHER" id="PTHR46134:SF3">
    <property type="entry name" value="ARFGAP WITH FG REPEATS 1"/>
    <property type="match status" value="1"/>
</dbReference>
<feature type="compositionally biased region" description="Low complexity" evidence="5">
    <location>
        <begin position="396"/>
        <end position="407"/>
    </location>
</feature>
<dbReference type="InterPro" id="IPR038508">
    <property type="entry name" value="ArfGAP_dom_sf"/>
</dbReference>
<evidence type="ECO:0000256" key="3">
    <source>
        <dbReference type="ARBA" id="ARBA00022771"/>
    </source>
</evidence>
<evidence type="ECO:0000256" key="4">
    <source>
        <dbReference type="ARBA" id="ARBA00022833"/>
    </source>
</evidence>
<feature type="compositionally biased region" description="Low complexity" evidence="5">
    <location>
        <begin position="681"/>
        <end position="696"/>
    </location>
</feature>
<comment type="caution">
    <text evidence="6">The sequence shown here is derived from an EMBL/GenBank/DDBJ whole genome shotgun (WGS) entry which is preliminary data.</text>
</comment>
<keyword evidence="4" id="KW-0862">Zinc</keyword>
<feature type="compositionally biased region" description="Pro residues" evidence="5">
    <location>
        <begin position="278"/>
        <end position="300"/>
    </location>
</feature>
<dbReference type="InterPro" id="IPR037278">
    <property type="entry name" value="ARFGAP/RecO"/>
</dbReference>
<dbReference type="Gene3D" id="1.10.220.150">
    <property type="entry name" value="Arf GTPase activating protein"/>
    <property type="match status" value="1"/>
</dbReference>
<dbReference type="EMBL" id="JACEEZ010010017">
    <property type="protein sequence ID" value="KAG0722101.1"/>
    <property type="molecule type" value="Genomic_DNA"/>
</dbReference>
<reference evidence="6" key="1">
    <citation type="submission" date="2020-07" db="EMBL/GenBank/DDBJ databases">
        <title>The High-quality genome of the commercially important snow crab, Chionoecetes opilio.</title>
        <authorList>
            <person name="Jeong J.-H."/>
            <person name="Ryu S."/>
        </authorList>
    </citation>
    <scope>NUCLEOTIDE SEQUENCE</scope>
    <source>
        <strain evidence="6">MADBK_172401_WGS</strain>
        <tissue evidence="6">Digestive gland</tissue>
    </source>
</reference>
<dbReference type="SUPFAM" id="SSF57863">
    <property type="entry name" value="ArfGap/RecO-like zinc finger"/>
    <property type="match status" value="1"/>
</dbReference>
<feature type="region of interest" description="Disordered" evidence="5">
    <location>
        <begin position="657"/>
        <end position="745"/>
    </location>
</feature>
<evidence type="ECO:0000256" key="5">
    <source>
        <dbReference type="SAM" id="MobiDB-lite"/>
    </source>
</evidence>
<keyword evidence="7" id="KW-1185">Reference proteome</keyword>
<feature type="region of interest" description="Disordered" evidence="5">
    <location>
        <begin position="378"/>
        <end position="410"/>
    </location>
</feature>
<dbReference type="GO" id="GO:0005737">
    <property type="term" value="C:cytoplasm"/>
    <property type="evidence" value="ECO:0007669"/>
    <property type="project" value="TreeGrafter"/>
</dbReference>
<feature type="compositionally biased region" description="Low complexity" evidence="5">
    <location>
        <begin position="599"/>
        <end position="626"/>
    </location>
</feature>
<keyword evidence="2" id="KW-0677">Repeat</keyword>
<keyword evidence="1" id="KW-0479">Metal-binding</keyword>
<dbReference type="OrthoDB" id="6036at2759"/>
<evidence type="ECO:0000256" key="2">
    <source>
        <dbReference type="ARBA" id="ARBA00022737"/>
    </source>
</evidence>
<dbReference type="PANTHER" id="PTHR46134">
    <property type="entry name" value="DRONGO, ISOFORM F"/>
    <property type="match status" value="1"/>
</dbReference>
<feature type="compositionally biased region" description="Polar residues" evidence="5">
    <location>
        <begin position="176"/>
        <end position="189"/>
    </location>
</feature>
<name>A0A8J5CVC5_CHIOP</name>